<dbReference type="Proteomes" id="UP000319263">
    <property type="component" value="Chromosome"/>
</dbReference>
<evidence type="ECO:0000313" key="2">
    <source>
        <dbReference type="Proteomes" id="UP000319263"/>
    </source>
</evidence>
<organism evidence="1 2">
    <name type="scientific">Microlunatus elymi</name>
    <dbReference type="NCBI Taxonomy" id="2596828"/>
    <lineage>
        <taxon>Bacteria</taxon>
        <taxon>Bacillati</taxon>
        <taxon>Actinomycetota</taxon>
        <taxon>Actinomycetes</taxon>
        <taxon>Propionibacteriales</taxon>
        <taxon>Propionibacteriaceae</taxon>
        <taxon>Microlunatus</taxon>
    </lineage>
</organism>
<gene>
    <name evidence="1" type="ORF">FOE78_06915</name>
</gene>
<dbReference type="AlphaFoldDB" id="A0A516PX12"/>
<accession>A0A516PX12</accession>
<reference evidence="1 2" key="1">
    <citation type="submission" date="2019-07" db="EMBL/GenBank/DDBJ databases">
        <title>Microlunatus dokdonensis sp. nov. isolated from the rhizospheric soil of the wild plant Elymus tsukushiensis.</title>
        <authorList>
            <person name="Ghim S.-Y."/>
            <person name="Hwang Y.-J."/>
            <person name="Son J.-S."/>
            <person name="Shin J.-H."/>
        </authorList>
    </citation>
    <scope>NUCLEOTIDE SEQUENCE [LARGE SCALE GENOMIC DNA]</scope>
    <source>
        <strain evidence="1 2">KUDC0627</strain>
    </source>
</reference>
<protein>
    <submittedName>
        <fullName evidence="1">Uncharacterized protein</fullName>
    </submittedName>
</protein>
<name>A0A516PX12_9ACTN</name>
<sequence>MGLRAFERQEHTESDDAILQALLTDRYQLRRQSELGKDSYDEEAELILQRWSAEQQGSAEGEDAADG</sequence>
<keyword evidence="2" id="KW-1185">Reference proteome</keyword>
<dbReference type="KEGG" id="mik:FOE78_06915"/>
<dbReference type="RefSeq" id="WP_143985640.1">
    <property type="nucleotide sequence ID" value="NZ_CP041692.1"/>
</dbReference>
<evidence type="ECO:0000313" key="1">
    <source>
        <dbReference type="EMBL" id="QDP95672.1"/>
    </source>
</evidence>
<dbReference type="EMBL" id="CP041692">
    <property type="protein sequence ID" value="QDP95672.1"/>
    <property type="molecule type" value="Genomic_DNA"/>
</dbReference>
<proteinExistence type="predicted"/>